<keyword evidence="7 8" id="KW-0472">Membrane</keyword>
<keyword evidence="6 9" id="KW-1133">Transmembrane helix</keyword>
<gene>
    <name evidence="10" type="primary">murJ</name>
    <name evidence="10" type="ORF">ACCQ41_05580</name>
</gene>
<dbReference type="NCBIfam" id="TIGR01695">
    <property type="entry name" value="murJ_mviN"/>
    <property type="match status" value="1"/>
</dbReference>
<dbReference type="InterPro" id="IPR051050">
    <property type="entry name" value="Lipid_II_flippase_MurJ/MviN"/>
</dbReference>
<reference evidence="10 11" key="1">
    <citation type="journal article" date="2025" name="Anaerobe">
        <title>Description of Anaerococcus kampingiae sp. nov., Anaerococcus groningensis sp. nov., Anaerococcus martiniensis sp. nov., and Anaerococcus cruorum sp. nov., isolated from human clinical specimens.</title>
        <authorList>
            <person name="Boiten K.E."/>
            <person name="Meijer J."/>
            <person name="van Wezel E.M."/>
            <person name="Veloo A.C.M."/>
        </authorList>
    </citation>
    <scope>NUCLEOTIDE SEQUENCE [LARGE SCALE GENOMIC DNA]</scope>
    <source>
        <strain evidence="10 11">ENR0831</strain>
    </source>
</reference>
<feature type="transmembrane region" description="Helical" evidence="9">
    <location>
        <begin position="41"/>
        <end position="61"/>
    </location>
</feature>
<dbReference type="PRINTS" id="PR01806">
    <property type="entry name" value="VIRFACTRMVIN"/>
</dbReference>
<feature type="transmembrane region" description="Helical" evidence="9">
    <location>
        <begin position="398"/>
        <end position="420"/>
    </location>
</feature>
<keyword evidence="4 8" id="KW-0133">Cell shape</keyword>
<keyword evidence="8" id="KW-0961">Cell wall biogenesis/degradation</keyword>
<keyword evidence="2 8" id="KW-1003">Cell membrane</keyword>
<dbReference type="RefSeq" id="WP_410031397.1">
    <property type="nucleotide sequence ID" value="NZ_JBGMEI010000006.1"/>
</dbReference>
<evidence type="ECO:0000256" key="7">
    <source>
        <dbReference type="ARBA" id="ARBA00023136"/>
    </source>
</evidence>
<name>A0ABW9M8R8_9FIRM</name>
<dbReference type="PANTHER" id="PTHR47019">
    <property type="entry name" value="LIPID II FLIPPASE MURJ"/>
    <property type="match status" value="1"/>
</dbReference>
<feature type="transmembrane region" description="Helical" evidence="9">
    <location>
        <begin position="460"/>
        <end position="481"/>
    </location>
</feature>
<feature type="transmembrane region" description="Helical" evidence="9">
    <location>
        <begin position="302"/>
        <end position="328"/>
    </location>
</feature>
<keyword evidence="3 9" id="KW-0812">Transmembrane</keyword>
<proteinExistence type="inferred from homology"/>
<evidence type="ECO:0000256" key="2">
    <source>
        <dbReference type="ARBA" id="ARBA00022475"/>
    </source>
</evidence>
<feature type="transmembrane region" description="Helical" evidence="9">
    <location>
        <begin position="259"/>
        <end position="282"/>
    </location>
</feature>
<evidence type="ECO:0000256" key="3">
    <source>
        <dbReference type="ARBA" id="ARBA00022692"/>
    </source>
</evidence>
<feature type="transmembrane region" description="Helical" evidence="9">
    <location>
        <begin position="219"/>
        <end position="239"/>
    </location>
</feature>
<feature type="transmembrane region" description="Helical" evidence="9">
    <location>
        <begin position="348"/>
        <end position="366"/>
    </location>
</feature>
<feature type="transmembrane region" description="Helical" evidence="9">
    <location>
        <begin position="432"/>
        <end position="454"/>
    </location>
</feature>
<organism evidence="10 11">
    <name type="scientific">Anaerococcus martiniensis</name>
    <dbReference type="NCBI Taxonomy" id="3115615"/>
    <lineage>
        <taxon>Bacteria</taxon>
        <taxon>Bacillati</taxon>
        <taxon>Bacillota</taxon>
        <taxon>Tissierellia</taxon>
        <taxon>Tissierellales</taxon>
        <taxon>Peptoniphilaceae</taxon>
        <taxon>Anaerococcus</taxon>
    </lineage>
</organism>
<evidence type="ECO:0000256" key="1">
    <source>
        <dbReference type="ARBA" id="ARBA00004651"/>
    </source>
</evidence>
<feature type="transmembrane region" description="Helical" evidence="9">
    <location>
        <begin position="373"/>
        <end position="392"/>
    </location>
</feature>
<comment type="function">
    <text evidence="8">Involved in peptidoglycan biosynthesis. Transports lipid-linked peptidoglycan precursors from the inner to the outer leaflet of the cytoplasmic membrane.</text>
</comment>
<keyword evidence="8" id="KW-0813">Transport</keyword>
<keyword evidence="11" id="KW-1185">Reference proteome</keyword>
<keyword evidence="5 8" id="KW-0573">Peptidoglycan synthesis</keyword>
<dbReference type="Proteomes" id="UP001637996">
    <property type="component" value="Unassembled WGS sequence"/>
</dbReference>
<evidence type="ECO:0000313" key="10">
    <source>
        <dbReference type="EMBL" id="MFO3665712.1"/>
    </source>
</evidence>
<evidence type="ECO:0000256" key="4">
    <source>
        <dbReference type="ARBA" id="ARBA00022960"/>
    </source>
</evidence>
<dbReference type="EMBL" id="JBGMEI010000006">
    <property type="protein sequence ID" value="MFO3665712.1"/>
    <property type="molecule type" value="Genomic_DNA"/>
</dbReference>
<feature type="transmembrane region" description="Helical" evidence="9">
    <location>
        <begin position="178"/>
        <end position="198"/>
    </location>
</feature>
<protein>
    <recommendedName>
        <fullName evidence="8">Lipid II flippase</fullName>
    </recommendedName>
</protein>
<feature type="transmembrane region" description="Helical" evidence="9">
    <location>
        <begin position="82"/>
        <end position="104"/>
    </location>
</feature>
<comment type="caution">
    <text evidence="10">The sequence shown here is derived from an EMBL/GenBank/DDBJ whole genome shotgun (WGS) entry which is preliminary data.</text>
</comment>
<evidence type="ECO:0000256" key="5">
    <source>
        <dbReference type="ARBA" id="ARBA00022984"/>
    </source>
</evidence>
<feature type="transmembrane region" description="Helical" evidence="9">
    <location>
        <begin position="124"/>
        <end position="144"/>
    </location>
</feature>
<feature type="transmembrane region" description="Helical" evidence="9">
    <location>
        <begin position="7"/>
        <end position="29"/>
    </location>
</feature>
<evidence type="ECO:0000256" key="6">
    <source>
        <dbReference type="ARBA" id="ARBA00022989"/>
    </source>
</evidence>
<dbReference type="Pfam" id="PF03023">
    <property type="entry name" value="MurJ"/>
    <property type="match status" value="1"/>
</dbReference>
<dbReference type="PIRSF" id="PIRSF002869">
    <property type="entry name" value="MviN"/>
    <property type="match status" value="1"/>
</dbReference>
<feature type="transmembrane region" description="Helical" evidence="9">
    <location>
        <begin position="151"/>
        <end position="172"/>
    </location>
</feature>
<dbReference type="PANTHER" id="PTHR47019:SF1">
    <property type="entry name" value="LIPID II FLIPPASE MURJ"/>
    <property type="match status" value="1"/>
</dbReference>
<dbReference type="InterPro" id="IPR004268">
    <property type="entry name" value="MurJ"/>
</dbReference>
<accession>A0ABW9M8R8</accession>
<evidence type="ECO:0000256" key="9">
    <source>
        <dbReference type="SAM" id="Phobius"/>
    </source>
</evidence>
<evidence type="ECO:0000256" key="8">
    <source>
        <dbReference type="PIRNR" id="PIRNR002869"/>
    </source>
</evidence>
<sequence length="502" mass="55965">MNNTLILIILNLVGKIFSFIREMIFSFFYGTGPITDAFNTSTTAATLIFSVITYALSKTYIPTYNEVLKKGGEESGDKFTNNLLNFSLFLTTSIMILAFAFAPAIVKLFAAGYSGEKLKIASSFMRAIILTIYPNIYAAIFSAYLQIKGNFLTPALPLIILNIILAITVAISNGSVRIMTIGIFLAYFLQFIIFPRAIRKTGFKRGKIKFSFDENVKKIIILSLPTTFSMAAVYISTIVDQSFASLVATDGGVSIINYALKILRIVSSTFIVPFQITAYPIIGKLVADNDIKGMKNLTSKTLVKIMILFIPSIIGMMVLSEPIISFVYYRGEFTYNDMIATSQVLFTYTLYLLGPAIVDLLYLSFFSNQNTKIPTVISFIQLGINIFLDYALSMRYGLVGLAMATTISQLSSVLMAFVMYKKTFGSLENKYIIKNIGKILIAGAVLGVFAKYFYHLRPSNLWLLVTIAFSAIIYVGIIYVLKVDEFDDIKNAFLKRKNNKKE</sequence>
<comment type="similarity">
    <text evidence="8">Belongs to the MurJ/MviN family.</text>
</comment>
<evidence type="ECO:0000313" key="11">
    <source>
        <dbReference type="Proteomes" id="UP001637996"/>
    </source>
</evidence>
<comment type="subcellular location">
    <subcellularLocation>
        <location evidence="1">Cell membrane</location>
        <topology evidence="1">Multi-pass membrane protein</topology>
    </subcellularLocation>
</comment>